<dbReference type="PANTHER" id="PTHR30050:SF2">
    <property type="entry name" value="CHROMOSOMAL REPLICATION INITIATOR PROTEIN DNAA"/>
    <property type="match status" value="1"/>
</dbReference>
<dbReference type="Pfam" id="PF11638">
    <property type="entry name" value="DnaA_N"/>
    <property type="match status" value="1"/>
</dbReference>
<feature type="binding site" evidence="8">
    <location>
        <position position="150"/>
    </location>
    <ligand>
        <name>ATP</name>
        <dbReference type="ChEBI" id="CHEBI:30616"/>
    </ligand>
</feature>
<dbReference type="InterPro" id="IPR013317">
    <property type="entry name" value="DnaA_dom"/>
</dbReference>
<dbReference type="InterPro" id="IPR027417">
    <property type="entry name" value="P-loop_NTPase"/>
</dbReference>
<dbReference type="InterPro" id="IPR010921">
    <property type="entry name" value="Trp_repressor/repl_initiator"/>
</dbReference>
<dbReference type="InterPro" id="IPR024633">
    <property type="entry name" value="DnaA_N_dom"/>
</dbReference>
<protein>
    <recommendedName>
        <fullName evidence="8 9">Chromosomal replication initiator protein DnaA</fullName>
    </recommendedName>
</protein>
<dbReference type="GO" id="GO:0006275">
    <property type="term" value="P:regulation of DNA replication"/>
    <property type="evidence" value="ECO:0007669"/>
    <property type="project" value="UniProtKB-UniRule"/>
</dbReference>
<dbReference type="CDD" id="cd00009">
    <property type="entry name" value="AAA"/>
    <property type="match status" value="1"/>
</dbReference>
<evidence type="ECO:0000256" key="8">
    <source>
        <dbReference type="HAMAP-Rule" id="MF_00377"/>
    </source>
</evidence>
<evidence type="ECO:0000256" key="2">
    <source>
        <dbReference type="ARBA" id="ARBA00022490"/>
    </source>
</evidence>
<dbReference type="InterPro" id="IPR003593">
    <property type="entry name" value="AAA+_ATPase"/>
</dbReference>
<dbReference type="SMART" id="SM00760">
    <property type="entry name" value="Bac_DnaA_C"/>
    <property type="match status" value="1"/>
</dbReference>
<dbReference type="InterPro" id="IPR013159">
    <property type="entry name" value="DnaA_C"/>
</dbReference>
<keyword evidence="3 8" id="KW-0235">DNA replication</keyword>
<name>A0A3D8ISS1_9HELI</name>
<evidence type="ECO:0000259" key="12">
    <source>
        <dbReference type="SMART" id="SM00382"/>
    </source>
</evidence>
<comment type="subunit">
    <text evidence="8">Oligomerizes as a right-handed, spiral filament on DNA at oriC.</text>
</comment>
<keyword evidence="2 8" id="KW-0963">Cytoplasm</keyword>
<keyword evidence="6 8" id="KW-0446">Lipid-binding</keyword>
<dbReference type="Gene3D" id="1.10.8.60">
    <property type="match status" value="1"/>
</dbReference>
<dbReference type="GO" id="GO:0005524">
    <property type="term" value="F:ATP binding"/>
    <property type="evidence" value="ECO:0007669"/>
    <property type="project" value="UniProtKB-UniRule"/>
</dbReference>
<evidence type="ECO:0000256" key="3">
    <source>
        <dbReference type="ARBA" id="ARBA00022705"/>
    </source>
</evidence>
<evidence type="ECO:0000256" key="10">
    <source>
        <dbReference type="RuleBase" id="RU000577"/>
    </source>
</evidence>
<feature type="binding site" evidence="8">
    <location>
        <position position="149"/>
    </location>
    <ligand>
        <name>ATP</name>
        <dbReference type="ChEBI" id="CHEBI:30616"/>
    </ligand>
</feature>
<dbReference type="InterPro" id="IPR018312">
    <property type="entry name" value="Chromosome_initiator_DnaA_CS"/>
</dbReference>
<dbReference type="PRINTS" id="PR00051">
    <property type="entry name" value="DNAA"/>
</dbReference>
<dbReference type="GO" id="GO:0003688">
    <property type="term" value="F:DNA replication origin binding"/>
    <property type="evidence" value="ECO:0007669"/>
    <property type="project" value="UniProtKB-UniRule"/>
</dbReference>
<dbReference type="Gene3D" id="1.10.1750.10">
    <property type="match status" value="1"/>
</dbReference>
<comment type="domain">
    <text evidence="8">Domain I is involved in oligomerization and binding regulators, domain II is flexibile and of varying length in different bacteria, domain III forms the AAA+ region, while domain IV binds dsDNA.</text>
</comment>
<dbReference type="HAMAP" id="MF_00377">
    <property type="entry name" value="DnaA_bact"/>
    <property type="match status" value="1"/>
</dbReference>
<dbReference type="Gene3D" id="3.40.50.300">
    <property type="entry name" value="P-loop containing nucleotide triphosphate hydrolases"/>
    <property type="match status" value="1"/>
</dbReference>
<evidence type="ECO:0000256" key="11">
    <source>
        <dbReference type="RuleBase" id="RU004227"/>
    </source>
</evidence>
<accession>A0A3D8ISS1</accession>
<dbReference type="GO" id="GO:0005886">
    <property type="term" value="C:plasma membrane"/>
    <property type="evidence" value="ECO:0007669"/>
    <property type="project" value="TreeGrafter"/>
</dbReference>
<keyword evidence="7 8" id="KW-0238">DNA-binding</keyword>
<evidence type="ECO:0000256" key="6">
    <source>
        <dbReference type="ARBA" id="ARBA00023121"/>
    </source>
</evidence>
<dbReference type="GO" id="GO:0006270">
    <property type="term" value="P:DNA replication initiation"/>
    <property type="evidence" value="ECO:0007669"/>
    <property type="project" value="UniProtKB-UniRule"/>
</dbReference>
<feature type="region of interest" description="Domain I, interacts with DnaA modulators" evidence="8">
    <location>
        <begin position="1"/>
        <end position="92"/>
    </location>
</feature>
<dbReference type="GO" id="GO:0005737">
    <property type="term" value="C:cytoplasm"/>
    <property type="evidence" value="ECO:0007669"/>
    <property type="project" value="UniProtKB-SubCell"/>
</dbReference>
<keyword evidence="15" id="KW-1185">Reference proteome</keyword>
<dbReference type="OrthoDB" id="9807019at2"/>
<dbReference type="Gene3D" id="3.30.300.180">
    <property type="match status" value="1"/>
</dbReference>
<feature type="binding site" evidence="8">
    <location>
        <position position="146"/>
    </location>
    <ligand>
        <name>ATP</name>
        <dbReference type="ChEBI" id="CHEBI:30616"/>
    </ligand>
</feature>
<dbReference type="PANTHER" id="PTHR30050">
    <property type="entry name" value="CHROMOSOMAL REPLICATION INITIATOR PROTEIN DNAA"/>
    <property type="match status" value="1"/>
</dbReference>
<feature type="binding site" evidence="8">
    <location>
        <position position="148"/>
    </location>
    <ligand>
        <name>ATP</name>
        <dbReference type="ChEBI" id="CHEBI:30616"/>
    </ligand>
</feature>
<dbReference type="PROSITE" id="PS01008">
    <property type="entry name" value="DNAA"/>
    <property type="match status" value="1"/>
</dbReference>
<comment type="caution">
    <text evidence="8">Lacks conserved residue(s) required for the propagation of feature annotation.</text>
</comment>
<comment type="similarity">
    <text evidence="1 8 11">Belongs to the DnaA family.</text>
</comment>
<evidence type="ECO:0000256" key="4">
    <source>
        <dbReference type="ARBA" id="ARBA00022741"/>
    </source>
</evidence>
<reference evidence="14 15" key="1">
    <citation type="submission" date="2018-04" db="EMBL/GenBank/DDBJ databases">
        <title>Novel Campyloabacter and Helicobacter Species and Strains.</title>
        <authorList>
            <person name="Mannion A.J."/>
            <person name="Shen Z."/>
            <person name="Fox J.G."/>
        </authorList>
    </citation>
    <scope>NUCLEOTIDE SEQUENCE [LARGE SCALE GENOMIC DNA]</scope>
    <source>
        <strain evidence="14 15">MIT 12-6600</strain>
    </source>
</reference>
<dbReference type="SUPFAM" id="SSF48295">
    <property type="entry name" value="TrpR-like"/>
    <property type="match status" value="1"/>
</dbReference>
<dbReference type="SUPFAM" id="SSF52540">
    <property type="entry name" value="P-loop containing nucleoside triphosphate hydrolases"/>
    <property type="match status" value="1"/>
</dbReference>
<dbReference type="Pfam" id="PF08299">
    <property type="entry name" value="Bac_DnaA_C"/>
    <property type="match status" value="1"/>
</dbReference>
<evidence type="ECO:0000256" key="9">
    <source>
        <dbReference type="NCBIfam" id="TIGR00362"/>
    </source>
</evidence>
<dbReference type="EMBL" id="NXLT01000001">
    <property type="protein sequence ID" value="RDU68337.1"/>
    <property type="molecule type" value="Genomic_DNA"/>
</dbReference>
<keyword evidence="5 8" id="KW-0067">ATP-binding</keyword>
<dbReference type="CDD" id="cd06571">
    <property type="entry name" value="Bac_DnaA_C"/>
    <property type="match status" value="1"/>
</dbReference>
<proteinExistence type="inferred from homology"/>
<dbReference type="Proteomes" id="UP000256514">
    <property type="component" value="Unassembled WGS sequence"/>
</dbReference>
<dbReference type="RefSeq" id="WP_095627369.1">
    <property type="nucleotide sequence ID" value="NZ_NXLT01000001.1"/>
</dbReference>
<gene>
    <name evidence="8 14" type="primary">dnaA</name>
    <name evidence="14" type="ORF">CQA54_00550</name>
</gene>
<organism evidence="14 15">
    <name type="scientific">Helicobacter equorum</name>
    <dbReference type="NCBI Taxonomy" id="361872"/>
    <lineage>
        <taxon>Bacteria</taxon>
        <taxon>Pseudomonadati</taxon>
        <taxon>Campylobacterota</taxon>
        <taxon>Epsilonproteobacteria</taxon>
        <taxon>Campylobacterales</taxon>
        <taxon>Helicobacteraceae</taxon>
        <taxon>Helicobacter</taxon>
    </lineage>
</organism>
<dbReference type="NCBIfam" id="TIGR00362">
    <property type="entry name" value="DnaA"/>
    <property type="match status" value="1"/>
</dbReference>
<sequence>MSINDILEQLKKEISQHEYDTYFKILEFDENASRDDLLVFYAPNSIVADWIEIHYLDKLISCAQEITGIPPKIHIKTKKLTNVVKSLKNNKNAKNSESSQQAHINYQETFENFVVGKSNHLAWDSCQKVVEVRGRINPLLIYGHTGVGKTHLLNAIANSVREKNEKVILVTAEQFLNDFQLRLHNRTMDTFRNIYRKCDYLLIDDVQFFGGKDQICEEFHNTFNALHQERKQIVMTSDQPPKKIRGLEERLRSRFEGGIVIEIEKTDLDTKKEIIRSKCNLNSIVLDDETINFIATKLDNSRQILGIIQNINLQSNLNPDVKKIEIATSVMKTYQRDISENITIDKILFFVGKELNIKPSEITSKGKNQRIAKARRIATYLTRKLTHNSMPLIANELNMKDHSSVSKAIKAMEEAIKEDENLKNIVEEIENNIKNDNIPQV</sequence>
<evidence type="ECO:0000256" key="1">
    <source>
        <dbReference type="ARBA" id="ARBA00006583"/>
    </source>
</evidence>
<dbReference type="Pfam" id="PF00308">
    <property type="entry name" value="Bac_DnaA"/>
    <property type="match status" value="1"/>
</dbReference>
<evidence type="ECO:0000256" key="5">
    <source>
        <dbReference type="ARBA" id="ARBA00022840"/>
    </source>
</evidence>
<evidence type="ECO:0000313" key="15">
    <source>
        <dbReference type="Proteomes" id="UP000256514"/>
    </source>
</evidence>
<comment type="subcellular location">
    <subcellularLocation>
        <location evidence="8">Cytoplasm</location>
    </subcellularLocation>
</comment>
<evidence type="ECO:0000259" key="13">
    <source>
        <dbReference type="SMART" id="SM00760"/>
    </source>
</evidence>
<evidence type="ECO:0000256" key="7">
    <source>
        <dbReference type="ARBA" id="ARBA00023125"/>
    </source>
</evidence>
<evidence type="ECO:0000313" key="14">
    <source>
        <dbReference type="EMBL" id="RDU68337.1"/>
    </source>
</evidence>
<dbReference type="GO" id="GO:0008289">
    <property type="term" value="F:lipid binding"/>
    <property type="evidence" value="ECO:0007669"/>
    <property type="project" value="UniProtKB-KW"/>
</dbReference>
<comment type="caution">
    <text evidence="14">The sequence shown here is derived from an EMBL/GenBank/DDBJ whole genome shotgun (WGS) entry which is preliminary data.</text>
</comment>
<dbReference type="SMART" id="SM00382">
    <property type="entry name" value="AAA"/>
    <property type="match status" value="1"/>
</dbReference>
<feature type="domain" description="Chromosomal replication initiator DnaA C-terminal" evidence="13">
    <location>
        <begin position="343"/>
        <end position="412"/>
    </location>
</feature>
<dbReference type="InterPro" id="IPR020591">
    <property type="entry name" value="Chromosome_initiator_DnaA-like"/>
</dbReference>
<keyword evidence="4 8" id="KW-0547">Nucleotide-binding</keyword>
<dbReference type="AlphaFoldDB" id="A0A3D8ISS1"/>
<dbReference type="InterPro" id="IPR038454">
    <property type="entry name" value="DnaA_N_sf"/>
</dbReference>
<feature type="region of interest" description="Domain IV, binds dsDNA" evidence="8">
    <location>
        <begin position="316"/>
        <end position="441"/>
    </location>
</feature>
<comment type="function">
    <text evidence="8 10">Plays an essential role in the initiation and regulation of chromosomal replication. ATP-DnaA binds to the origin of replication (oriC) to initiate formation of the DNA replication initiation complex once per cell cycle. Binds the DnaA box (a 9 base pair repeat at the origin) and separates the double-stranded (ds)DNA. Forms a right-handed helical filament on oriC DNA; dsDNA binds to the exterior of the filament while single-stranded (ss)DNA is stabiized in the filament's interior. The ATP-DnaA-oriC complex binds and stabilizes one strand of the AT-rich DNA unwinding element (DUE), permitting loading of DNA polymerase. After initiation quickly degrades to an ADP-DnaA complex that is not apt for DNA replication. Binds acidic phospholipids.</text>
</comment>
<dbReference type="InterPro" id="IPR001957">
    <property type="entry name" value="Chromosome_initiator_DnaA"/>
</dbReference>
<feature type="domain" description="AAA+ ATPase" evidence="12">
    <location>
        <begin position="135"/>
        <end position="265"/>
    </location>
</feature>